<feature type="region of interest" description="Disordered" evidence="2">
    <location>
        <begin position="399"/>
        <end position="423"/>
    </location>
</feature>
<dbReference type="InterPro" id="IPR013087">
    <property type="entry name" value="Znf_C2H2_type"/>
</dbReference>
<comment type="caution">
    <text evidence="4">The sequence shown here is derived from an EMBL/GenBank/DDBJ whole genome shotgun (WGS) entry which is preliminary data.</text>
</comment>
<dbReference type="InterPro" id="IPR036236">
    <property type="entry name" value="Znf_C2H2_sf"/>
</dbReference>
<keyword evidence="5" id="KW-1185">Reference proteome</keyword>
<keyword evidence="1" id="KW-0479">Metal-binding</keyword>
<evidence type="ECO:0000259" key="3">
    <source>
        <dbReference type="PROSITE" id="PS50157"/>
    </source>
</evidence>
<feature type="domain" description="C2H2-type" evidence="3">
    <location>
        <begin position="276"/>
        <end position="301"/>
    </location>
</feature>
<dbReference type="Proteomes" id="UP000789901">
    <property type="component" value="Unassembled WGS sequence"/>
</dbReference>
<feature type="region of interest" description="Disordered" evidence="2">
    <location>
        <begin position="461"/>
        <end position="613"/>
    </location>
</feature>
<gene>
    <name evidence="4" type="ORF">GMARGA_LOCUS16475</name>
</gene>
<feature type="compositionally biased region" description="Basic and acidic residues" evidence="2">
    <location>
        <begin position="475"/>
        <end position="493"/>
    </location>
</feature>
<feature type="non-terminal residue" evidence="4">
    <location>
        <position position="613"/>
    </location>
</feature>
<dbReference type="PROSITE" id="PS00028">
    <property type="entry name" value="ZINC_FINGER_C2H2_1"/>
    <property type="match status" value="3"/>
</dbReference>
<evidence type="ECO:0000256" key="1">
    <source>
        <dbReference type="PROSITE-ProRule" id="PRU00042"/>
    </source>
</evidence>
<name>A0ABN7VCW9_GIGMA</name>
<feature type="compositionally biased region" description="Basic and acidic residues" evidence="2">
    <location>
        <begin position="585"/>
        <end position="600"/>
    </location>
</feature>
<dbReference type="Gene3D" id="3.30.160.60">
    <property type="entry name" value="Classic Zinc Finger"/>
    <property type="match status" value="1"/>
</dbReference>
<evidence type="ECO:0000313" key="4">
    <source>
        <dbReference type="EMBL" id="CAG8751803.1"/>
    </source>
</evidence>
<dbReference type="SUPFAM" id="SSF57667">
    <property type="entry name" value="beta-beta-alpha zinc fingers"/>
    <property type="match status" value="1"/>
</dbReference>
<dbReference type="PROSITE" id="PS50157">
    <property type="entry name" value="ZINC_FINGER_C2H2_2"/>
    <property type="match status" value="3"/>
</dbReference>
<evidence type="ECO:0000313" key="5">
    <source>
        <dbReference type="Proteomes" id="UP000789901"/>
    </source>
</evidence>
<feature type="compositionally biased region" description="Basic and acidic residues" evidence="2">
    <location>
        <begin position="503"/>
        <end position="521"/>
    </location>
</feature>
<feature type="compositionally biased region" description="Basic and acidic residues" evidence="2">
    <location>
        <begin position="558"/>
        <end position="576"/>
    </location>
</feature>
<feature type="domain" description="C2H2-type" evidence="3">
    <location>
        <begin position="332"/>
        <end position="361"/>
    </location>
</feature>
<feature type="domain" description="C2H2-type" evidence="3">
    <location>
        <begin position="303"/>
        <end position="331"/>
    </location>
</feature>
<sequence>MDNDDEGRYDPRDFVYSESSSDDEIINCKIKTSKYRKYQAPGFNLISGNINNIADQKEFTTEYYNSEDDNSMDSFCHKLQQLDVDTSRYTLSFSKLLSTCMPNIHTDSFNSVESDERSKTLHQNRSRIACIRLQDSFSTPVKCKDSNSYSQSLPAPTSVDSNTRCSIDPLQFGCNHPECNKTLQRNHTSSNSNIDVEQSTNTHVYQLRHLRSTLYKPLLDPISKLPSKTLSSNSHEKKSLKNHQNKITLPTRSNPKRTSTIVLPSYENIQRVKRLIICKKTNCGKFFATESELEVHEQTVHPYKCHACNIRFDKWYYIEKHMMHNHSHSFPRKCELPGCGKVFVMAYSYQNHLMNHQRKSAKMSSQIKLEETEHSEKIKKTKIKDQKTSNIRKANMNDKKKSVENMNNERSKEITNNKKSEVNEDNKGFVENVNNEEFKVITNSKKSKINEDSKGLVENVNNERSKVSVNNKRSRSNEDNKGVVKNINNERSKVSVNNKKRSKVNEESKGMVENINNERSKVSVNNKRSRSNEDNKGFVENMNNERSKVSVNNKKRSKVNEESKGMVENVNNERSKVSTNNKRSGVNEDNKGGRKINMDKKRCRVSADYESSE</sequence>
<proteinExistence type="predicted"/>
<dbReference type="EMBL" id="CAJVQB010011965">
    <property type="protein sequence ID" value="CAG8751803.1"/>
    <property type="molecule type" value="Genomic_DNA"/>
</dbReference>
<feature type="region of interest" description="Disordered" evidence="2">
    <location>
        <begin position="226"/>
        <end position="254"/>
    </location>
</feature>
<keyword evidence="1" id="KW-0862">Zinc</keyword>
<feature type="compositionally biased region" description="Polar residues" evidence="2">
    <location>
        <begin position="245"/>
        <end position="254"/>
    </location>
</feature>
<evidence type="ECO:0000256" key="2">
    <source>
        <dbReference type="SAM" id="MobiDB-lite"/>
    </source>
</evidence>
<reference evidence="4 5" key="1">
    <citation type="submission" date="2021-06" db="EMBL/GenBank/DDBJ databases">
        <authorList>
            <person name="Kallberg Y."/>
            <person name="Tangrot J."/>
            <person name="Rosling A."/>
        </authorList>
    </citation>
    <scope>NUCLEOTIDE SEQUENCE [LARGE SCALE GENOMIC DNA]</scope>
    <source>
        <strain evidence="4 5">120-4 pot B 10/14</strain>
    </source>
</reference>
<feature type="compositionally biased region" description="Basic and acidic residues" evidence="2">
    <location>
        <begin position="530"/>
        <end position="548"/>
    </location>
</feature>
<dbReference type="Pfam" id="PF00096">
    <property type="entry name" value="zf-C2H2"/>
    <property type="match status" value="1"/>
</dbReference>
<organism evidence="4 5">
    <name type="scientific">Gigaspora margarita</name>
    <dbReference type="NCBI Taxonomy" id="4874"/>
    <lineage>
        <taxon>Eukaryota</taxon>
        <taxon>Fungi</taxon>
        <taxon>Fungi incertae sedis</taxon>
        <taxon>Mucoromycota</taxon>
        <taxon>Glomeromycotina</taxon>
        <taxon>Glomeromycetes</taxon>
        <taxon>Diversisporales</taxon>
        <taxon>Gigasporaceae</taxon>
        <taxon>Gigaspora</taxon>
    </lineage>
</organism>
<accession>A0ABN7VCW9</accession>
<dbReference type="SMART" id="SM00355">
    <property type="entry name" value="ZnF_C2H2"/>
    <property type="match status" value="3"/>
</dbReference>
<keyword evidence="1" id="KW-0863">Zinc-finger</keyword>
<protein>
    <submittedName>
        <fullName evidence="4">9487_t:CDS:1</fullName>
    </submittedName>
</protein>